<dbReference type="RefSeq" id="WP_255390638.1">
    <property type="nucleotide sequence ID" value="NZ_CP101508.1"/>
</dbReference>
<gene>
    <name evidence="2" type="ORF">NNL38_12330</name>
</gene>
<proteinExistence type="predicted"/>
<dbReference type="PROSITE" id="PS00018">
    <property type="entry name" value="EF_HAND_1"/>
    <property type="match status" value="1"/>
</dbReference>
<accession>A0ABY5GKS6</accession>
<evidence type="ECO:0008006" key="4">
    <source>
        <dbReference type="Google" id="ProtNLM"/>
    </source>
</evidence>
<organism evidence="2 3">
    <name type="scientific">Photobacterium atrarenae</name>
    <dbReference type="NCBI Taxonomy" id="865757"/>
    <lineage>
        <taxon>Bacteria</taxon>
        <taxon>Pseudomonadati</taxon>
        <taxon>Pseudomonadota</taxon>
        <taxon>Gammaproteobacteria</taxon>
        <taxon>Vibrionales</taxon>
        <taxon>Vibrionaceae</taxon>
        <taxon>Photobacterium</taxon>
    </lineage>
</organism>
<reference evidence="2" key="1">
    <citation type="submission" date="2022-07" db="EMBL/GenBank/DDBJ databases">
        <title>Genome sequencing of Photobacterium atrarenae GJH2-4.</title>
        <authorList>
            <person name="Park S.-J."/>
        </authorList>
    </citation>
    <scope>NUCLEOTIDE SEQUENCE</scope>
    <source>
        <strain evidence="2">GJH2-4</strain>
    </source>
</reference>
<sequence>MQNLWWRCALSMLAWFACQVYAQVYPSTGTAWVLPGGWDEPQATSYFDTADAVKQWEGRHADLVLGSLHDPEMNQKLITMGYIYSQKLNCRPGNQSAWLSAEAARQDLDIEDGYLHFAEDTVLAVKQFSRGLDYLLEGQPYHLLRVRDQQFSTARLPLTLQPGDALIAMASYPFDRVQVTALSPPEVARAVTDDAGHVGDWAPVEITWQSDIGAQKQLIQSGRLHQPGHWRSVQAVEQGRALNSGKRGLELGLRTWMIRLQWPTATRVHSVRFQPWLQRTPQGAQQSLMIPGWDGQNDRNRDGYIDDDEFAARVNPNASARFRHQARLIPAGHLWPGACWYRTNFADPVWNRLRAGWYQADWKRQGLSGGYNDDMAKLLGKNQFQVTEGGLIAELAQRAGTAEAAATYAAQQADFLQLVKQRTGTGWLAANISRLNLWHDSVWPAKLRAVVDLWLREHYLHPAMGLARMQQGWDIFALGKAGDKSLIMASVKGGRSHLAPASVRAWQQDIETGLAQYYFFNLPGLTYYHSWNQTYLYGSGNTTLRNWHREGVPKNWAYQPTGMLKVDIGRPISPPGGYKLVQWVNGDKQVKSTATQFGEVSLMPANWFWLYRKGWLGAVPDEGVMARRYSDGLVVYRAVKAHDEQRFLLAEPLRVSLPGEYQRVFYDGSLSEPIRYLELGGYEGAVLKRVSSP</sequence>
<evidence type="ECO:0000256" key="1">
    <source>
        <dbReference type="SAM" id="SignalP"/>
    </source>
</evidence>
<keyword evidence="3" id="KW-1185">Reference proteome</keyword>
<dbReference type="Proteomes" id="UP001057998">
    <property type="component" value="Chromosome 1"/>
</dbReference>
<dbReference type="InterPro" id="IPR018247">
    <property type="entry name" value="EF_Hand_1_Ca_BS"/>
</dbReference>
<dbReference type="EMBL" id="CP101508">
    <property type="protein sequence ID" value="UTV29319.1"/>
    <property type="molecule type" value="Genomic_DNA"/>
</dbReference>
<keyword evidence="1" id="KW-0732">Signal</keyword>
<name>A0ABY5GKS6_9GAMM</name>
<dbReference type="PROSITE" id="PS51257">
    <property type="entry name" value="PROKAR_LIPOPROTEIN"/>
    <property type="match status" value="1"/>
</dbReference>
<protein>
    <recommendedName>
        <fullName evidence="4">EF-hand domain-containing protein</fullName>
    </recommendedName>
</protein>
<feature type="chain" id="PRO_5045504201" description="EF-hand domain-containing protein" evidence="1">
    <location>
        <begin position="23"/>
        <end position="693"/>
    </location>
</feature>
<feature type="signal peptide" evidence="1">
    <location>
        <begin position="1"/>
        <end position="22"/>
    </location>
</feature>
<evidence type="ECO:0000313" key="3">
    <source>
        <dbReference type="Proteomes" id="UP001057998"/>
    </source>
</evidence>
<evidence type="ECO:0000313" key="2">
    <source>
        <dbReference type="EMBL" id="UTV29319.1"/>
    </source>
</evidence>